<dbReference type="RefSeq" id="WP_075726929.1">
    <property type="nucleotide sequence ID" value="NZ_LTDM01000030.1"/>
</dbReference>
<gene>
    <name evidence="10" type="primary">todS</name>
    <name evidence="10" type="ORF">TICRE_16210</name>
</gene>
<keyword evidence="3" id="KW-0597">Phosphoprotein</keyword>
<dbReference type="Gene3D" id="1.10.287.130">
    <property type="match status" value="1"/>
</dbReference>
<dbReference type="GO" id="GO:0005524">
    <property type="term" value="F:ATP binding"/>
    <property type="evidence" value="ECO:0007669"/>
    <property type="project" value="UniProtKB-KW"/>
</dbReference>
<dbReference type="InterPro" id="IPR003661">
    <property type="entry name" value="HisK_dim/P_dom"/>
</dbReference>
<keyword evidence="5" id="KW-0547">Nucleotide-binding</keyword>
<evidence type="ECO:0000256" key="5">
    <source>
        <dbReference type="ARBA" id="ARBA00022741"/>
    </source>
</evidence>
<evidence type="ECO:0000256" key="7">
    <source>
        <dbReference type="ARBA" id="ARBA00022840"/>
    </source>
</evidence>
<evidence type="ECO:0000256" key="4">
    <source>
        <dbReference type="ARBA" id="ARBA00022679"/>
    </source>
</evidence>
<evidence type="ECO:0000256" key="8">
    <source>
        <dbReference type="ARBA" id="ARBA00023012"/>
    </source>
</evidence>
<dbReference type="EMBL" id="LTDM01000030">
    <property type="protein sequence ID" value="OLS02401.1"/>
    <property type="molecule type" value="Genomic_DNA"/>
</dbReference>
<dbReference type="SUPFAM" id="SSF55874">
    <property type="entry name" value="ATPase domain of HSP90 chaperone/DNA topoisomerase II/histidine kinase"/>
    <property type="match status" value="1"/>
</dbReference>
<proteinExistence type="predicted"/>
<dbReference type="InterPro" id="IPR036890">
    <property type="entry name" value="HATPase_C_sf"/>
</dbReference>
<evidence type="ECO:0000259" key="9">
    <source>
        <dbReference type="PROSITE" id="PS50109"/>
    </source>
</evidence>
<dbReference type="Proteomes" id="UP000186112">
    <property type="component" value="Unassembled WGS sequence"/>
</dbReference>
<dbReference type="GO" id="GO:0000155">
    <property type="term" value="F:phosphorelay sensor kinase activity"/>
    <property type="evidence" value="ECO:0007669"/>
    <property type="project" value="InterPro"/>
</dbReference>
<organism evidence="10 11">
    <name type="scientific">Tissierella creatinophila DSM 6911</name>
    <dbReference type="NCBI Taxonomy" id="1123403"/>
    <lineage>
        <taxon>Bacteria</taxon>
        <taxon>Bacillati</taxon>
        <taxon>Bacillota</taxon>
        <taxon>Tissierellia</taxon>
        <taxon>Tissierellales</taxon>
        <taxon>Tissierellaceae</taxon>
        <taxon>Tissierella</taxon>
    </lineage>
</organism>
<feature type="domain" description="Histidine kinase" evidence="9">
    <location>
        <begin position="232"/>
        <end position="455"/>
    </location>
</feature>
<comment type="catalytic activity">
    <reaction evidence="1">
        <text>ATP + protein L-histidine = ADP + protein N-phospho-L-histidine.</text>
        <dbReference type="EC" id="2.7.13.3"/>
    </reaction>
</comment>
<dbReference type="Pfam" id="PF02518">
    <property type="entry name" value="HATPase_c"/>
    <property type="match status" value="1"/>
</dbReference>
<dbReference type="CDD" id="cd00082">
    <property type="entry name" value="HisKA"/>
    <property type="match status" value="1"/>
</dbReference>
<dbReference type="PROSITE" id="PS50109">
    <property type="entry name" value="HIS_KIN"/>
    <property type="match status" value="1"/>
</dbReference>
<comment type="caution">
    <text evidence="10">The sequence shown here is derived from an EMBL/GenBank/DDBJ whole genome shotgun (WGS) entry which is preliminary data.</text>
</comment>
<evidence type="ECO:0000313" key="10">
    <source>
        <dbReference type="EMBL" id="OLS02401.1"/>
    </source>
</evidence>
<keyword evidence="4 10" id="KW-0808">Transferase</keyword>
<accession>A0A1U7M535</accession>
<dbReference type="SMART" id="SM00388">
    <property type="entry name" value="HisKA"/>
    <property type="match status" value="1"/>
</dbReference>
<dbReference type="OrthoDB" id="368131at2"/>
<dbReference type="InterPro" id="IPR004358">
    <property type="entry name" value="Sig_transdc_His_kin-like_C"/>
</dbReference>
<dbReference type="SMART" id="SM00387">
    <property type="entry name" value="HATPase_c"/>
    <property type="match status" value="1"/>
</dbReference>
<dbReference type="PANTHER" id="PTHR43547:SF2">
    <property type="entry name" value="HYBRID SIGNAL TRANSDUCTION HISTIDINE KINASE C"/>
    <property type="match status" value="1"/>
</dbReference>
<keyword evidence="8" id="KW-0902">Two-component regulatory system</keyword>
<dbReference type="FunFam" id="3.30.565.10:FF:000037">
    <property type="entry name" value="Hybrid sensor histidine kinase/response regulator"/>
    <property type="match status" value="1"/>
</dbReference>
<keyword evidence="11" id="KW-1185">Reference proteome</keyword>
<dbReference type="InterPro" id="IPR003594">
    <property type="entry name" value="HATPase_dom"/>
</dbReference>
<dbReference type="EC" id="2.7.13.3" evidence="2"/>
<dbReference type="InterPro" id="IPR005467">
    <property type="entry name" value="His_kinase_dom"/>
</dbReference>
<evidence type="ECO:0000313" key="11">
    <source>
        <dbReference type="Proteomes" id="UP000186112"/>
    </source>
</evidence>
<dbReference type="Pfam" id="PF00512">
    <property type="entry name" value="HisKA"/>
    <property type="match status" value="1"/>
</dbReference>
<evidence type="ECO:0000256" key="2">
    <source>
        <dbReference type="ARBA" id="ARBA00012438"/>
    </source>
</evidence>
<evidence type="ECO:0000256" key="3">
    <source>
        <dbReference type="ARBA" id="ARBA00022553"/>
    </source>
</evidence>
<dbReference type="Gene3D" id="3.30.565.10">
    <property type="entry name" value="Histidine kinase-like ATPase, C-terminal domain"/>
    <property type="match status" value="1"/>
</dbReference>
<evidence type="ECO:0000256" key="1">
    <source>
        <dbReference type="ARBA" id="ARBA00000085"/>
    </source>
</evidence>
<dbReference type="InterPro" id="IPR036097">
    <property type="entry name" value="HisK_dim/P_sf"/>
</dbReference>
<evidence type="ECO:0000256" key="6">
    <source>
        <dbReference type="ARBA" id="ARBA00022777"/>
    </source>
</evidence>
<keyword evidence="6 10" id="KW-0418">Kinase</keyword>
<reference evidence="10 11" key="1">
    <citation type="submission" date="2016-02" db="EMBL/GenBank/DDBJ databases">
        <title>Genome sequence of Tissierella creatinophila DSM 6911.</title>
        <authorList>
            <person name="Poehlein A."/>
            <person name="Daniel R."/>
        </authorList>
    </citation>
    <scope>NUCLEOTIDE SEQUENCE [LARGE SCALE GENOMIC DNA]</scope>
    <source>
        <strain evidence="10 11">DSM 6911</strain>
    </source>
</reference>
<dbReference type="PRINTS" id="PR00344">
    <property type="entry name" value="BCTRLSENSOR"/>
</dbReference>
<dbReference type="AlphaFoldDB" id="A0A1U7M535"/>
<dbReference type="SUPFAM" id="SSF47384">
    <property type="entry name" value="Homodimeric domain of signal transducing histidine kinase"/>
    <property type="match status" value="1"/>
</dbReference>
<protein>
    <recommendedName>
        <fullName evidence="2">histidine kinase</fullName>
        <ecNumber evidence="2">2.7.13.3</ecNumber>
    </recommendedName>
</protein>
<sequence length="484" mass="55611">MKISLIKSIEKACIYSEKGTVYKANEKFLNLCGYPSDYIVGKSLREVGVLLRIYFQVCLEDIKDTHNLYIFTKGDMPKDVTISCRSLKENKKVYYIEENTNSLLEGIIKNFDNIDVNDKEAIVIYSYPDCIHLKSNKRYIDNLALLDIKVDDPIGLEPPFPKHVLNLIKKGKSFYKQGVEFKGSNMGLSYLNIEVRVMVGDKDKKYLICSFEETVEEKIASALKIQEDVFINTSHELKTPLNLIFSASQLLNIYLEKDPLEGIRDDMIYSNKVIVQNCYRLTKLINNILDISRIESGFYKLNLSNNNIVDVIDDVIESVSEYTKARDMQIIFDTEVDEMIIAFDVYKFERILLNLISNAIKFSNPNGFILIKLTYKDNFVEISVKDDGIGIDEKDLDTIFEKFKQVNKSLDRISEGTGIGLSLVKYLVELHKGKVSVESTLDEGSIFKVEIPNITVDNVEFNQDDHYHKNKTEMIKFELSDIYS</sequence>
<name>A0A1U7M535_TISCR</name>
<keyword evidence="7" id="KW-0067">ATP-binding</keyword>
<dbReference type="PANTHER" id="PTHR43547">
    <property type="entry name" value="TWO-COMPONENT HISTIDINE KINASE"/>
    <property type="match status" value="1"/>
</dbReference>